<dbReference type="Pfam" id="PF01546">
    <property type="entry name" value="Peptidase_M20"/>
    <property type="match status" value="1"/>
</dbReference>
<dbReference type="InterPro" id="IPR001160">
    <property type="entry name" value="Peptidase_M20C"/>
</dbReference>
<dbReference type="Pfam" id="PF07687">
    <property type="entry name" value="M20_dimer"/>
    <property type="match status" value="1"/>
</dbReference>
<feature type="domain" description="Peptidase M20 dimerisation" evidence="18">
    <location>
        <begin position="208"/>
        <end position="290"/>
    </location>
</feature>
<dbReference type="Gene3D" id="3.40.630.10">
    <property type="entry name" value="Zn peptidases"/>
    <property type="match status" value="2"/>
</dbReference>
<dbReference type="FunFam" id="3.40.630.10:FF:000015">
    <property type="entry name" value="Aminoacyl-histidine dipeptidase PepD"/>
    <property type="match status" value="1"/>
</dbReference>
<dbReference type="PRINTS" id="PR00934">
    <property type="entry name" value="XHISDIPTASE"/>
</dbReference>
<protein>
    <recommendedName>
        <fullName evidence="13">Cytosol non-specific dipeptidase</fullName>
        <ecNumber evidence="10">3.4.13.18</ecNumber>
    </recommendedName>
    <alternativeName>
        <fullName evidence="16">Aminoacyl-histidine dipeptidase</fullName>
    </alternativeName>
    <alternativeName>
        <fullName evidence="15">Beta-alanyl-histidine dipeptidase</fullName>
    </alternativeName>
    <alternativeName>
        <fullName evidence="14">Carnosinase</fullName>
    </alternativeName>
    <alternativeName>
        <fullName evidence="11">Peptidase D</fullName>
    </alternativeName>
    <alternativeName>
        <fullName evidence="17">Xaa-His dipeptidase</fullName>
    </alternativeName>
</protein>
<evidence type="ECO:0000256" key="13">
    <source>
        <dbReference type="ARBA" id="ARBA00071271"/>
    </source>
</evidence>
<evidence type="ECO:0000256" key="5">
    <source>
        <dbReference type="ARBA" id="ARBA00022801"/>
    </source>
</evidence>
<evidence type="ECO:0000256" key="12">
    <source>
        <dbReference type="ARBA" id="ARBA00061423"/>
    </source>
</evidence>
<evidence type="ECO:0000313" key="20">
    <source>
        <dbReference type="Proteomes" id="UP000290106"/>
    </source>
</evidence>
<keyword evidence="5" id="KW-0378">Hydrolase</keyword>
<dbReference type="SUPFAM" id="SSF53187">
    <property type="entry name" value="Zn-dependent exopeptidases"/>
    <property type="match status" value="1"/>
</dbReference>
<evidence type="ECO:0000256" key="7">
    <source>
        <dbReference type="ARBA" id="ARBA00023049"/>
    </source>
</evidence>
<dbReference type="EMBL" id="SDKC01000001">
    <property type="protein sequence ID" value="RXS74949.1"/>
    <property type="molecule type" value="Genomic_DNA"/>
</dbReference>
<name>A0A4Q1RH61_9FIRM</name>
<keyword evidence="7" id="KW-0482">Metalloprotease</keyword>
<evidence type="ECO:0000256" key="3">
    <source>
        <dbReference type="ARBA" id="ARBA00022670"/>
    </source>
</evidence>
<comment type="cofactor">
    <cofactor evidence="1">
        <name>Co(2+)</name>
        <dbReference type="ChEBI" id="CHEBI:48828"/>
    </cofactor>
</comment>
<reference evidence="19 20" key="1">
    <citation type="submission" date="2019-01" db="EMBL/GenBank/DDBJ databases">
        <title>Blautia sp. nov. KGMB01111 isolated human feces.</title>
        <authorList>
            <person name="Park J.-E."/>
            <person name="Kim J.-S."/>
            <person name="Park S.-H."/>
        </authorList>
    </citation>
    <scope>NUCLEOTIDE SEQUENCE [LARGE SCALE GENOMIC DNA]</scope>
    <source>
        <strain evidence="19 20">KGMB01111</strain>
    </source>
</reference>
<dbReference type="PANTHER" id="PTHR43501:SF1">
    <property type="entry name" value="CYTOSOL NON-SPECIFIC DIPEPTIDASE"/>
    <property type="match status" value="1"/>
</dbReference>
<evidence type="ECO:0000256" key="17">
    <source>
        <dbReference type="ARBA" id="ARBA00078074"/>
    </source>
</evidence>
<dbReference type="RefSeq" id="WP_129257479.1">
    <property type="nucleotide sequence ID" value="NZ_SDKC01000001.1"/>
</dbReference>
<evidence type="ECO:0000256" key="8">
    <source>
        <dbReference type="ARBA" id="ARBA00023285"/>
    </source>
</evidence>
<keyword evidence="3" id="KW-0645">Protease</keyword>
<gene>
    <name evidence="19" type="ORF">ETP43_06755</name>
</gene>
<dbReference type="GO" id="GO:0006508">
    <property type="term" value="P:proteolysis"/>
    <property type="evidence" value="ECO:0007669"/>
    <property type="project" value="UniProtKB-KW"/>
</dbReference>
<comment type="similarity">
    <text evidence="12">Belongs to the peptidase M20C family.</text>
</comment>
<evidence type="ECO:0000256" key="10">
    <source>
        <dbReference type="ARBA" id="ARBA00038976"/>
    </source>
</evidence>
<dbReference type="AlphaFoldDB" id="A0A4Q1RH61"/>
<dbReference type="FunFam" id="3.40.630.10:FF:000018">
    <property type="entry name" value="Aminoacyl-histidine dipeptidase PepD"/>
    <property type="match status" value="1"/>
</dbReference>
<dbReference type="InterPro" id="IPR011650">
    <property type="entry name" value="Peptidase_M20_dimer"/>
</dbReference>
<sequence>MAVLEGLKPEKVFHFFEKLCEIPHGSTNMKEISNYLVSFAKERNLKYYQDESYNVVIYKDATAGYEDAPITILQGHCDMVAEKTPDSDHDFMKDGLKLQIEGDYITADGTTLGGDDGIAVAYMLAVLDDDTLKHPALECVITTDEEIGLLGAKALDASVLKGTHMINMDSEEEGYLWISCAGGLSGTSRIPVEYQKMEGVVTEVLIDGLNGGHSGAEIDKNRANANKLMGLFLYELGQKIGYSIKDLSGGTKDNAITRSCKAAIVTDAEDVEEVKAVAEKLQAELRAEYAGSDEGITISVTPGKEETVEALSMVSKEKVVFYLVHVPFGIEKMSGEIEGLVETSSNLGILKLGKDALYSTSSVRSSVGSAKEHLSAKLQYLTEFLGGSYEEQGDYPAWEYKKDSQMRDLMVDVYEELFGEKPAVKAIHAGLECGLFYDKIEGLDCVSFGPTMIDIHTTEEKLSIPSTKKMWKYLVRTLEKMNTIQ</sequence>
<keyword evidence="6" id="KW-0862">Zinc</keyword>
<dbReference type="GO" id="GO:0070573">
    <property type="term" value="F:metallodipeptidase activity"/>
    <property type="evidence" value="ECO:0007669"/>
    <property type="project" value="TreeGrafter"/>
</dbReference>
<comment type="catalytic activity">
    <reaction evidence="9">
        <text>Hydrolysis of dipeptides, preferentially hydrophobic dipeptides including prolyl amino acids.</text>
        <dbReference type="EC" id="3.4.13.18"/>
    </reaction>
</comment>
<evidence type="ECO:0000256" key="11">
    <source>
        <dbReference type="ARBA" id="ARBA00044252"/>
    </source>
</evidence>
<keyword evidence="8" id="KW-0170">Cobalt</keyword>
<accession>A0A4Q1RH61</accession>
<comment type="cofactor">
    <cofactor evidence="2">
        <name>Zn(2+)</name>
        <dbReference type="ChEBI" id="CHEBI:29105"/>
    </cofactor>
</comment>
<dbReference type="EC" id="3.4.13.18" evidence="10"/>
<evidence type="ECO:0000256" key="14">
    <source>
        <dbReference type="ARBA" id="ARBA00075285"/>
    </source>
</evidence>
<dbReference type="GO" id="GO:0005829">
    <property type="term" value="C:cytosol"/>
    <property type="evidence" value="ECO:0007669"/>
    <property type="project" value="TreeGrafter"/>
</dbReference>
<dbReference type="PIRSF" id="PIRSF016599">
    <property type="entry name" value="Xaa-His_dipept"/>
    <property type="match status" value="1"/>
</dbReference>
<proteinExistence type="inferred from homology"/>
<evidence type="ECO:0000256" key="2">
    <source>
        <dbReference type="ARBA" id="ARBA00001947"/>
    </source>
</evidence>
<evidence type="ECO:0000313" key="19">
    <source>
        <dbReference type="EMBL" id="RXS74949.1"/>
    </source>
</evidence>
<evidence type="ECO:0000259" key="18">
    <source>
        <dbReference type="Pfam" id="PF07687"/>
    </source>
</evidence>
<evidence type="ECO:0000256" key="9">
    <source>
        <dbReference type="ARBA" id="ARBA00036421"/>
    </source>
</evidence>
<dbReference type="GO" id="GO:0046872">
    <property type="term" value="F:metal ion binding"/>
    <property type="evidence" value="ECO:0007669"/>
    <property type="project" value="UniProtKB-KW"/>
</dbReference>
<evidence type="ECO:0000256" key="16">
    <source>
        <dbReference type="ARBA" id="ARBA00077688"/>
    </source>
</evidence>
<evidence type="ECO:0000256" key="4">
    <source>
        <dbReference type="ARBA" id="ARBA00022723"/>
    </source>
</evidence>
<keyword evidence="20" id="KW-1185">Reference proteome</keyword>
<dbReference type="PANTHER" id="PTHR43501">
    <property type="entry name" value="CYTOSOL NON-SPECIFIC DIPEPTIDASE"/>
    <property type="match status" value="1"/>
</dbReference>
<dbReference type="CDD" id="cd03890">
    <property type="entry name" value="M20_pepD"/>
    <property type="match status" value="1"/>
</dbReference>
<keyword evidence="4" id="KW-0479">Metal-binding</keyword>
<evidence type="ECO:0000256" key="1">
    <source>
        <dbReference type="ARBA" id="ARBA00001941"/>
    </source>
</evidence>
<evidence type="ECO:0000256" key="15">
    <source>
        <dbReference type="ARBA" id="ARBA00076004"/>
    </source>
</evidence>
<organism evidence="19 20">
    <name type="scientific">Blautia faecicola</name>
    <dbReference type="NCBI Taxonomy" id="2509240"/>
    <lineage>
        <taxon>Bacteria</taxon>
        <taxon>Bacillati</taxon>
        <taxon>Bacillota</taxon>
        <taxon>Clostridia</taxon>
        <taxon>Lachnospirales</taxon>
        <taxon>Lachnospiraceae</taxon>
        <taxon>Blautia</taxon>
    </lineage>
</organism>
<dbReference type="Proteomes" id="UP000290106">
    <property type="component" value="Unassembled WGS sequence"/>
</dbReference>
<comment type="caution">
    <text evidence="19">The sequence shown here is derived from an EMBL/GenBank/DDBJ whole genome shotgun (WGS) entry which is preliminary data.</text>
</comment>
<dbReference type="OrthoDB" id="9773892at2"/>
<dbReference type="NCBIfam" id="TIGR01893">
    <property type="entry name" value="aa-his-dipept"/>
    <property type="match status" value="1"/>
</dbReference>
<evidence type="ECO:0000256" key="6">
    <source>
        <dbReference type="ARBA" id="ARBA00022833"/>
    </source>
</evidence>
<dbReference type="InterPro" id="IPR002933">
    <property type="entry name" value="Peptidase_M20"/>
</dbReference>